<dbReference type="PANTHER" id="PTHR12289:SF41">
    <property type="entry name" value="FAILED AXON CONNECTIONS-RELATED"/>
    <property type="match status" value="1"/>
</dbReference>
<proteinExistence type="predicted"/>
<keyword evidence="2" id="KW-0813">Transport</keyword>
<evidence type="ECO:0000256" key="3">
    <source>
        <dbReference type="ARBA" id="ARBA00022787"/>
    </source>
</evidence>
<keyword evidence="3" id="KW-1000">Mitochondrion outer membrane</keyword>
<feature type="domain" description="Mitochondrial outer membrane transport complex Sam37/metaxin N-terminal" evidence="7">
    <location>
        <begin position="21"/>
        <end position="144"/>
    </location>
</feature>
<dbReference type="GO" id="GO:0007005">
    <property type="term" value="P:mitochondrion organization"/>
    <property type="evidence" value="ECO:0007669"/>
    <property type="project" value="TreeGrafter"/>
</dbReference>
<evidence type="ECO:0000256" key="2">
    <source>
        <dbReference type="ARBA" id="ARBA00022448"/>
    </source>
</evidence>
<dbReference type="PANTHER" id="PTHR12289">
    <property type="entry name" value="METAXIN RELATED"/>
    <property type="match status" value="1"/>
</dbReference>
<keyword evidence="4" id="KW-0653">Protein transport</keyword>
<comment type="subcellular location">
    <subcellularLocation>
        <location evidence="1">Mitochondrion outer membrane</location>
    </subcellularLocation>
</comment>
<dbReference type="AlphaFoldDB" id="A0AAN9V9C0"/>
<organism evidence="8 9">
    <name type="scientific">Diatrype stigma</name>
    <dbReference type="NCBI Taxonomy" id="117547"/>
    <lineage>
        <taxon>Eukaryota</taxon>
        <taxon>Fungi</taxon>
        <taxon>Dikarya</taxon>
        <taxon>Ascomycota</taxon>
        <taxon>Pezizomycotina</taxon>
        <taxon>Sordariomycetes</taxon>
        <taxon>Xylariomycetidae</taxon>
        <taxon>Xylariales</taxon>
        <taxon>Diatrypaceae</taxon>
        <taxon>Diatrype</taxon>
    </lineage>
</organism>
<sequence length="428" mass="46006">MALKLHVWGPAFGLSSIDPECLAAISYFQYTVPCDDWTLIASNDTSVSPDHVLPALSHRGTWTSGYANIVSYLAKHTSYSIDNDLTPLQKADSLACASYLTMRGSALLAMSLYVSPAAWARLTRPAYSSLLPFPLTWTVPPALRAAAVDKVEHLGLGHLAAEVDNADPSTDAAATTTSTGFLRLPERFSPSSTLKPEQTAAIRLQGLAGDFFSVLDDLRGAKKYFLRDENPSSLDFLAYGYLALMQVQTPYPFLDTVMKRSYSQLPEFTRGMRAAVPESGGAETKDLPWQAPTTPNNTVSVLGRFADNFVESVPAIGDSWKRWRQGGVQGASDDEVEDPTHLVLTVGAALAGLVAVGGGLLFKSLSPFGASIHRFEPEKGELTGLHRYGEIGAILQGLPAFSSTRDTLYHKGNVDVSVDVSPVPAVPV</sequence>
<dbReference type="GO" id="GO:0015031">
    <property type="term" value="P:protein transport"/>
    <property type="evidence" value="ECO:0007669"/>
    <property type="project" value="UniProtKB-KW"/>
</dbReference>
<comment type="caution">
    <text evidence="8">The sequence shown here is derived from an EMBL/GenBank/DDBJ whole genome shotgun (WGS) entry which is preliminary data.</text>
</comment>
<dbReference type="GO" id="GO:0001401">
    <property type="term" value="C:SAM complex"/>
    <property type="evidence" value="ECO:0007669"/>
    <property type="project" value="InterPro"/>
</dbReference>
<protein>
    <recommendedName>
        <fullName evidence="7">Mitochondrial outer membrane transport complex Sam37/metaxin N-terminal domain-containing protein</fullName>
    </recommendedName>
</protein>
<evidence type="ECO:0000259" key="7">
    <source>
        <dbReference type="Pfam" id="PF10568"/>
    </source>
</evidence>
<keyword evidence="9" id="KW-1185">Reference proteome</keyword>
<dbReference type="Pfam" id="PF10568">
    <property type="entry name" value="Tom37"/>
    <property type="match status" value="1"/>
</dbReference>
<reference evidence="8 9" key="1">
    <citation type="submission" date="2024-02" db="EMBL/GenBank/DDBJ databases">
        <title>De novo assembly and annotation of 12 fungi associated with fruit tree decline syndrome in Ontario, Canada.</title>
        <authorList>
            <person name="Sulman M."/>
            <person name="Ellouze W."/>
            <person name="Ilyukhin E."/>
        </authorList>
    </citation>
    <scope>NUCLEOTIDE SEQUENCE [LARGE SCALE GENOMIC DNA]</scope>
    <source>
        <strain evidence="8 9">M11/M66-122</strain>
    </source>
</reference>
<evidence type="ECO:0000256" key="6">
    <source>
        <dbReference type="ARBA" id="ARBA00023136"/>
    </source>
</evidence>
<accession>A0AAN9V9C0</accession>
<keyword evidence="6" id="KW-0472">Membrane</keyword>
<gene>
    <name evidence="8" type="ORF">SLS62_000945</name>
</gene>
<evidence type="ECO:0000313" key="9">
    <source>
        <dbReference type="Proteomes" id="UP001320420"/>
    </source>
</evidence>
<dbReference type="CDD" id="cd03078">
    <property type="entry name" value="GST_N_Metaxin1_like"/>
    <property type="match status" value="1"/>
</dbReference>
<name>A0AAN9V9C0_9PEZI</name>
<dbReference type="Proteomes" id="UP001320420">
    <property type="component" value="Unassembled WGS sequence"/>
</dbReference>
<dbReference type="InterPro" id="IPR050931">
    <property type="entry name" value="Mito_Protein_Transport_Metaxin"/>
</dbReference>
<dbReference type="EMBL" id="JAKJXP020000004">
    <property type="protein sequence ID" value="KAK7756929.1"/>
    <property type="molecule type" value="Genomic_DNA"/>
</dbReference>
<evidence type="ECO:0000256" key="4">
    <source>
        <dbReference type="ARBA" id="ARBA00022927"/>
    </source>
</evidence>
<keyword evidence="5" id="KW-0496">Mitochondrion</keyword>
<evidence type="ECO:0000256" key="1">
    <source>
        <dbReference type="ARBA" id="ARBA00004294"/>
    </source>
</evidence>
<evidence type="ECO:0000256" key="5">
    <source>
        <dbReference type="ARBA" id="ARBA00023128"/>
    </source>
</evidence>
<dbReference type="InterPro" id="IPR019564">
    <property type="entry name" value="Sam37/metaxin_N"/>
</dbReference>
<evidence type="ECO:0000313" key="8">
    <source>
        <dbReference type="EMBL" id="KAK7756929.1"/>
    </source>
</evidence>